<dbReference type="Pfam" id="PF00496">
    <property type="entry name" value="SBP_bac_5"/>
    <property type="match status" value="1"/>
</dbReference>
<dbReference type="PANTHER" id="PTHR30290">
    <property type="entry name" value="PERIPLASMIC BINDING COMPONENT OF ABC TRANSPORTER"/>
    <property type="match status" value="1"/>
</dbReference>
<evidence type="ECO:0000313" key="7">
    <source>
        <dbReference type="Proteomes" id="UP000241447"/>
    </source>
</evidence>
<sequence length="512" mass="56409">MTAKTQLTRRGFIGASAALTALIATGAPVLAQSADSLTIAYNIPVQSWDPTTGPAAVNPALQSIYLAVFDRFIDQAPDLSFGPGLLTEWGFNDDKTKITMTVREGVKWHNGDDFTPEDVVWSLTRAANPETGNPMQFVWSKIGNFSIEGNVITGDVFNFEPALFKWMAFLTAFVLPKKYYEEVGSDGFEKAPIGTGPYMVDAFEQGAYVRLKAFADYWGGAPEFDTVTLKFVTDAASRVAEIESGNVDVTSNMPYEEYDRLIAKDGLYGVAVPITDIGMIFLNDIDVMLDKNVRLAAHHAIDKQLIIDRLLRGYGVALSTLEVPGYAAYDDSIVVEYDPEKSKELLAASGYSTDNPVRFTIQTTRGFKPKDYEMIQAIVGMWRKVGIEAEIEVYEIAKHYELRASDTLAPAAFYNWGNSIGDPSTSTGFSMFGPSPHAVWDSPDLVEKIGPLFVEADEDKRIQGYKDVSRYIAEEGYVIPILQYVMPIVYASTVNVVPYTSGDLLPQAMTKS</sequence>
<dbReference type="OrthoDB" id="9803988at2"/>
<accession>A0A2R4LYI2</accession>
<keyword evidence="6" id="KW-0614">Plasmid</keyword>
<proteinExistence type="inferred from homology"/>
<dbReference type="RefSeq" id="WP_107717693.1">
    <property type="nucleotide sequence ID" value="NZ_CP028472.1"/>
</dbReference>
<dbReference type="Proteomes" id="UP000241447">
    <property type="component" value="Plasmid pCBLh4a"/>
</dbReference>
<geneLocation type="plasmid" evidence="7">
    <name>pcblh4a</name>
</geneLocation>
<dbReference type="SUPFAM" id="SSF53850">
    <property type="entry name" value="Periplasmic binding protein-like II"/>
    <property type="match status" value="1"/>
</dbReference>
<dbReference type="InterPro" id="IPR039424">
    <property type="entry name" value="SBP_5"/>
</dbReference>
<dbReference type="AlphaFoldDB" id="A0A2R4LYI2"/>
<dbReference type="InterPro" id="IPR019546">
    <property type="entry name" value="TAT_signal_bac_arc"/>
</dbReference>
<evidence type="ECO:0000256" key="3">
    <source>
        <dbReference type="ARBA" id="ARBA00022729"/>
    </source>
</evidence>
<dbReference type="Gene3D" id="3.40.190.10">
    <property type="entry name" value="Periplasmic binding protein-like II"/>
    <property type="match status" value="1"/>
</dbReference>
<evidence type="ECO:0000256" key="4">
    <source>
        <dbReference type="SAM" id="SignalP"/>
    </source>
</evidence>
<gene>
    <name evidence="6" type="ORF">DA792_01290</name>
</gene>
<dbReference type="GO" id="GO:0043190">
    <property type="term" value="C:ATP-binding cassette (ABC) transporter complex"/>
    <property type="evidence" value="ECO:0007669"/>
    <property type="project" value="InterPro"/>
</dbReference>
<dbReference type="GO" id="GO:0015833">
    <property type="term" value="P:peptide transport"/>
    <property type="evidence" value="ECO:0007669"/>
    <property type="project" value="TreeGrafter"/>
</dbReference>
<dbReference type="PANTHER" id="PTHR30290:SF38">
    <property type="entry name" value="D,D-DIPEPTIDE-BINDING PERIPLASMIC PROTEIN DDPA-RELATED"/>
    <property type="match status" value="1"/>
</dbReference>
<dbReference type="PROSITE" id="PS51318">
    <property type="entry name" value="TAT"/>
    <property type="match status" value="1"/>
</dbReference>
<feature type="domain" description="Solute-binding protein family 5" evidence="5">
    <location>
        <begin position="82"/>
        <end position="427"/>
    </location>
</feature>
<evidence type="ECO:0000313" key="6">
    <source>
        <dbReference type="EMBL" id="AVW89984.1"/>
    </source>
</evidence>
<evidence type="ECO:0000256" key="2">
    <source>
        <dbReference type="ARBA" id="ARBA00005695"/>
    </source>
</evidence>
<dbReference type="NCBIfam" id="TIGR01409">
    <property type="entry name" value="TAT_signal_seq"/>
    <property type="match status" value="1"/>
</dbReference>
<reference evidence="6 7" key="1">
    <citation type="submission" date="2018-03" db="EMBL/GenBank/DDBJ databases">
        <title>The Complete Genome of Celeribacter baekdonensis strain LH4, a Thiosulfate-Oxidizing Alphaproteobacterium Isolated from Gulf of Mexico Continental Slope Sediments.</title>
        <authorList>
            <person name="Flood B.E."/>
            <person name="Bailey J.V."/>
            <person name="Leprich D."/>
        </authorList>
    </citation>
    <scope>NUCLEOTIDE SEQUENCE [LARGE SCALE GENOMIC DNA]</scope>
    <source>
        <strain evidence="6 7">LH4</strain>
        <plasmid evidence="7">Plasmid pcblh4a</plasmid>
    </source>
</reference>
<keyword evidence="3 4" id="KW-0732">Signal</keyword>
<dbReference type="Gene3D" id="3.90.76.10">
    <property type="entry name" value="Dipeptide-binding Protein, Domain 1"/>
    <property type="match status" value="1"/>
</dbReference>
<dbReference type="GO" id="GO:1904680">
    <property type="term" value="F:peptide transmembrane transporter activity"/>
    <property type="evidence" value="ECO:0007669"/>
    <property type="project" value="TreeGrafter"/>
</dbReference>
<dbReference type="PIRSF" id="PIRSF002741">
    <property type="entry name" value="MppA"/>
    <property type="match status" value="1"/>
</dbReference>
<comment type="similarity">
    <text evidence="2">Belongs to the bacterial solute-binding protein 5 family.</text>
</comment>
<dbReference type="EMBL" id="CP028472">
    <property type="protein sequence ID" value="AVW89984.1"/>
    <property type="molecule type" value="Genomic_DNA"/>
</dbReference>
<feature type="signal peptide" evidence="4">
    <location>
        <begin position="1"/>
        <end position="31"/>
    </location>
</feature>
<dbReference type="Gene3D" id="3.10.105.10">
    <property type="entry name" value="Dipeptide-binding Protein, Domain 3"/>
    <property type="match status" value="1"/>
</dbReference>
<dbReference type="KEGG" id="cbak:DA792_01290"/>
<organism evidence="6 7">
    <name type="scientific">Celeribacter baekdonensis</name>
    <dbReference type="NCBI Taxonomy" id="875171"/>
    <lineage>
        <taxon>Bacteria</taxon>
        <taxon>Pseudomonadati</taxon>
        <taxon>Pseudomonadota</taxon>
        <taxon>Alphaproteobacteria</taxon>
        <taxon>Rhodobacterales</taxon>
        <taxon>Roseobacteraceae</taxon>
        <taxon>Celeribacter</taxon>
    </lineage>
</organism>
<dbReference type="InterPro" id="IPR006311">
    <property type="entry name" value="TAT_signal"/>
</dbReference>
<evidence type="ECO:0000256" key="1">
    <source>
        <dbReference type="ARBA" id="ARBA00004418"/>
    </source>
</evidence>
<evidence type="ECO:0000259" key="5">
    <source>
        <dbReference type="Pfam" id="PF00496"/>
    </source>
</evidence>
<comment type="subcellular location">
    <subcellularLocation>
        <location evidence="1">Periplasm</location>
    </subcellularLocation>
</comment>
<protein>
    <submittedName>
        <fullName evidence="6">Peptide ABC transporter substrate-binding protein</fullName>
    </submittedName>
</protein>
<dbReference type="GO" id="GO:0030288">
    <property type="term" value="C:outer membrane-bounded periplasmic space"/>
    <property type="evidence" value="ECO:0007669"/>
    <property type="project" value="UniProtKB-ARBA"/>
</dbReference>
<dbReference type="InterPro" id="IPR000914">
    <property type="entry name" value="SBP_5_dom"/>
</dbReference>
<feature type="chain" id="PRO_5015337848" evidence="4">
    <location>
        <begin position="32"/>
        <end position="512"/>
    </location>
</feature>
<dbReference type="InterPro" id="IPR030678">
    <property type="entry name" value="Peptide/Ni-bd"/>
</dbReference>
<name>A0A2R4LYI2_9RHOB</name>